<name>A0A4C1TTP0_EUMVA</name>
<sequence length="119" mass="13879">MLKQLTIDIFTLCEVKTLNAVSYQDSNVESLQRRRTCRLQRHLTAVLLRDVNRVSRDSSDTISKHRTSHEYWKTGPPPANQCPRVINRRRRGFMAALYFYDGFMTRAPRLSQPLVALLD</sequence>
<dbReference type="EMBL" id="BGZK01000086">
    <property type="protein sequence ID" value="GBP17264.1"/>
    <property type="molecule type" value="Genomic_DNA"/>
</dbReference>
<gene>
    <name evidence="1" type="ORF">EVAR_17756_1</name>
</gene>
<reference evidence="1 2" key="1">
    <citation type="journal article" date="2019" name="Commun. Biol.">
        <title>The bagworm genome reveals a unique fibroin gene that provides high tensile strength.</title>
        <authorList>
            <person name="Kono N."/>
            <person name="Nakamura H."/>
            <person name="Ohtoshi R."/>
            <person name="Tomita M."/>
            <person name="Numata K."/>
            <person name="Arakawa K."/>
        </authorList>
    </citation>
    <scope>NUCLEOTIDE SEQUENCE [LARGE SCALE GENOMIC DNA]</scope>
</reference>
<protein>
    <submittedName>
        <fullName evidence="1">Uncharacterized protein</fullName>
    </submittedName>
</protein>
<dbReference type="AlphaFoldDB" id="A0A4C1TTP0"/>
<evidence type="ECO:0000313" key="1">
    <source>
        <dbReference type="EMBL" id="GBP17264.1"/>
    </source>
</evidence>
<evidence type="ECO:0000313" key="2">
    <source>
        <dbReference type="Proteomes" id="UP000299102"/>
    </source>
</evidence>
<dbReference type="Proteomes" id="UP000299102">
    <property type="component" value="Unassembled WGS sequence"/>
</dbReference>
<keyword evidence="2" id="KW-1185">Reference proteome</keyword>
<organism evidence="1 2">
    <name type="scientific">Eumeta variegata</name>
    <name type="common">Bagworm moth</name>
    <name type="synonym">Eumeta japonica</name>
    <dbReference type="NCBI Taxonomy" id="151549"/>
    <lineage>
        <taxon>Eukaryota</taxon>
        <taxon>Metazoa</taxon>
        <taxon>Ecdysozoa</taxon>
        <taxon>Arthropoda</taxon>
        <taxon>Hexapoda</taxon>
        <taxon>Insecta</taxon>
        <taxon>Pterygota</taxon>
        <taxon>Neoptera</taxon>
        <taxon>Endopterygota</taxon>
        <taxon>Lepidoptera</taxon>
        <taxon>Glossata</taxon>
        <taxon>Ditrysia</taxon>
        <taxon>Tineoidea</taxon>
        <taxon>Psychidae</taxon>
        <taxon>Oiketicinae</taxon>
        <taxon>Eumeta</taxon>
    </lineage>
</organism>
<accession>A0A4C1TTP0</accession>
<proteinExistence type="predicted"/>
<comment type="caution">
    <text evidence="1">The sequence shown here is derived from an EMBL/GenBank/DDBJ whole genome shotgun (WGS) entry which is preliminary data.</text>
</comment>